<dbReference type="Gene3D" id="3.40.50.261">
    <property type="entry name" value="Succinyl-CoA synthetase domains"/>
    <property type="match status" value="1"/>
</dbReference>
<comment type="caution">
    <text evidence="5">The sequence shown here is derived from an EMBL/GenBank/DDBJ whole genome shotgun (WGS) entry which is preliminary data.</text>
</comment>
<dbReference type="Proteomes" id="UP000886595">
    <property type="component" value="Unassembled WGS sequence"/>
</dbReference>
<evidence type="ECO:0000313" key="5">
    <source>
        <dbReference type="EMBL" id="KAG2320080.1"/>
    </source>
</evidence>
<dbReference type="OrthoDB" id="3261737at2759"/>
<evidence type="ECO:0000256" key="1">
    <source>
        <dbReference type="ARBA" id="ARBA00004514"/>
    </source>
</evidence>
<proteinExistence type="inferred from homology"/>
<comment type="similarity">
    <text evidence="2">Belongs to the succinate/malate CoA ligase beta subunit family.</text>
</comment>
<evidence type="ECO:0000313" key="6">
    <source>
        <dbReference type="Proteomes" id="UP000886595"/>
    </source>
</evidence>
<comment type="subcellular location">
    <subcellularLocation>
        <location evidence="1">Cytoplasm</location>
        <location evidence="1">Cytosol</location>
    </subcellularLocation>
</comment>
<comment type="subunit">
    <text evidence="3">Heterooctamer of 4 alpha and 4 beta chains.</text>
</comment>
<sequence>MLLIVHACVYYLLQTSASLKFTVLNPKGRIWTMVAGGVLASYTLIRWEIKVTQQSLGTTQSIVEHRAPNEEEVLQYARVVIDLILMGANELVGGGIANFTDVAATFNGIIGALREKLYNL</sequence>
<feature type="domain" description="ATP-citrate synthase citrate-binding" evidence="4">
    <location>
        <begin position="14"/>
        <end position="116"/>
    </location>
</feature>
<dbReference type="AlphaFoldDB" id="A0A8X8B2C3"/>
<dbReference type="InterPro" id="IPR016102">
    <property type="entry name" value="Succinyl-CoA_synth-like"/>
</dbReference>
<evidence type="ECO:0000256" key="3">
    <source>
        <dbReference type="ARBA" id="ARBA00011412"/>
    </source>
</evidence>
<accession>A0A8X8B2C3</accession>
<dbReference type="Pfam" id="PF16114">
    <property type="entry name" value="Citrate_bind"/>
    <property type="match status" value="1"/>
</dbReference>
<name>A0A8X8B2C3_BRACI</name>
<dbReference type="GO" id="GO:0005829">
    <property type="term" value="C:cytosol"/>
    <property type="evidence" value="ECO:0007669"/>
    <property type="project" value="UniProtKB-SubCell"/>
</dbReference>
<organism evidence="5 6">
    <name type="scientific">Brassica carinata</name>
    <name type="common">Ethiopian mustard</name>
    <name type="synonym">Abyssinian cabbage</name>
    <dbReference type="NCBI Taxonomy" id="52824"/>
    <lineage>
        <taxon>Eukaryota</taxon>
        <taxon>Viridiplantae</taxon>
        <taxon>Streptophyta</taxon>
        <taxon>Embryophyta</taxon>
        <taxon>Tracheophyta</taxon>
        <taxon>Spermatophyta</taxon>
        <taxon>Magnoliopsida</taxon>
        <taxon>eudicotyledons</taxon>
        <taxon>Gunneridae</taxon>
        <taxon>Pentapetalae</taxon>
        <taxon>rosids</taxon>
        <taxon>malvids</taxon>
        <taxon>Brassicales</taxon>
        <taxon>Brassicaceae</taxon>
        <taxon>Brassiceae</taxon>
        <taxon>Brassica</taxon>
    </lineage>
</organism>
<protein>
    <recommendedName>
        <fullName evidence="4">ATP-citrate synthase citrate-binding domain-containing protein</fullName>
    </recommendedName>
</protein>
<evidence type="ECO:0000256" key="2">
    <source>
        <dbReference type="ARBA" id="ARBA00009182"/>
    </source>
</evidence>
<keyword evidence="6" id="KW-1185">Reference proteome</keyword>
<dbReference type="InterPro" id="IPR032263">
    <property type="entry name" value="Citrate-bd"/>
</dbReference>
<evidence type="ECO:0000259" key="4">
    <source>
        <dbReference type="Pfam" id="PF16114"/>
    </source>
</evidence>
<reference evidence="5 6" key="1">
    <citation type="submission" date="2020-02" db="EMBL/GenBank/DDBJ databases">
        <authorList>
            <person name="Ma Q."/>
            <person name="Huang Y."/>
            <person name="Song X."/>
            <person name="Pei D."/>
        </authorList>
    </citation>
    <scope>NUCLEOTIDE SEQUENCE [LARGE SCALE GENOMIC DNA]</scope>
    <source>
        <strain evidence="5">Sxm20200214</strain>
        <tissue evidence="5">Leaf</tissue>
    </source>
</reference>
<dbReference type="EMBL" id="JAAMPC010000003">
    <property type="protein sequence ID" value="KAG2320080.1"/>
    <property type="molecule type" value="Genomic_DNA"/>
</dbReference>
<gene>
    <name evidence="5" type="ORF">Bca52824_013293</name>
</gene>